<keyword evidence="4" id="KW-1185">Reference proteome</keyword>
<dbReference type="OrthoDB" id="2124139at2759"/>
<sequence>MSERDEVLLKMMLSAEKDYHDTKKDYEGAKHDLTLEWKLVHPNGLVSGLLGYLQANKSLQEMATKTEHTRDIYHDIIRSDFSPLKRKSEASTNTLSKKSRYQSESERSVRSSGKQTQFRKRVMDRDQQKCVCCKLSSGDACHIIPWATYNCNPVLWNTQFGGFCYDRDHNSFDVRNGLFLCFNHHHDFDSFQFTIQYNLGRFFYTTFTKSGLIQGQALEFGEMVAFHPHPKFLDHHNQRFYDYHKMKAASEPNHIQKQESDTTLGNEQAKHKVLDFFEFQEKEEKLKQLQCFMELDAEERSYVLLGLI</sequence>
<proteinExistence type="predicted"/>
<evidence type="ECO:0000256" key="1">
    <source>
        <dbReference type="SAM" id="MobiDB-lite"/>
    </source>
</evidence>
<evidence type="ECO:0000259" key="2">
    <source>
        <dbReference type="Pfam" id="PF13391"/>
    </source>
</evidence>
<dbReference type="Proteomes" id="UP000193642">
    <property type="component" value="Unassembled WGS sequence"/>
</dbReference>
<dbReference type="AlphaFoldDB" id="A0A1Y2B820"/>
<dbReference type="EMBL" id="MCGO01000080">
    <property type="protein sequence ID" value="ORY30904.1"/>
    <property type="molecule type" value="Genomic_DNA"/>
</dbReference>
<protein>
    <recommendedName>
        <fullName evidence="2">HNH nuclease domain-containing protein</fullName>
    </recommendedName>
</protein>
<evidence type="ECO:0000313" key="4">
    <source>
        <dbReference type="Proteomes" id="UP000193642"/>
    </source>
</evidence>
<comment type="caution">
    <text evidence="3">The sequence shown here is derived from an EMBL/GenBank/DDBJ whole genome shotgun (WGS) entry which is preliminary data.</text>
</comment>
<feature type="region of interest" description="Disordered" evidence="1">
    <location>
        <begin position="88"/>
        <end position="120"/>
    </location>
</feature>
<gene>
    <name evidence="3" type="ORF">BCR33DRAFT_724136</name>
</gene>
<organism evidence="3 4">
    <name type="scientific">Rhizoclosmatium globosum</name>
    <dbReference type="NCBI Taxonomy" id="329046"/>
    <lineage>
        <taxon>Eukaryota</taxon>
        <taxon>Fungi</taxon>
        <taxon>Fungi incertae sedis</taxon>
        <taxon>Chytridiomycota</taxon>
        <taxon>Chytridiomycota incertae sedis</taxon>
        <taxon>Chytridiomycetes</taxon>
        <taxon>Chytridiales</taxon>
        <taxon>Chytriomycetaceae</taxon>
        <taxon>Rhizoclosmatium</taxon>
    </lineage>
</organism>
<name>A0A1Y2B820_9FUNG</name>
<feature type="domain" description="HNH nuclease" evidence="2">
    <location>
        <begin position="130"/>
        <end position="196"/>
    </location>
</feature>
<evidence type="ECO:0000313" key="3">
    <source>
        <dbReference type="EMBL" id="ORY30904.1"/>
    </source>
</evidence>
<dbReference type="InterPro" id="IPR003615">
    <property type="entry name" value="HNH_nuc"/>
</dbReference>
<dbReference type="Pfam" id="PF13391">
    <property type="entry name" value="HNH_2"/>
    <property type="match status" value="1"/>
</dbReference>
<accession>A0A1Y2B820</accession>
<reference evidence="3 4" key="1">
    <citation type="submission" date="2016-07" db="EMBL/GenBank/DDBJ databases">
        <title>Pervasive Adenine N6-methylation of Active Genes in Fungi.</title>
        <authorList>
            <consortium name="DOE Joint Genome Institute"/>
            <person name="Mondo S.J."/>
            <person name="Dannebaum R.O."/>
            <person name="Kuo R.C."/>
            <person name="Labutti K."/>
            <person name="Haridas S."/>
            <person name="Kuo A."/>
            <person name="Salamov A."/>
            <person name="Ahrendt S.R."/>
            <person name="Lipzen A."/>
            <person name="Sullivan W."/>
            <person name="Andreopoulos W.B."/>
            <person name="Clum A."/>
            <person name="Lindquist E."/>
            <person name="Daum C."/>
            <person name="Ramamoorthy G.K."/>
            <person name="Gryganskyi A."/>
            <person name="Culley D."/>
            <person name="Magnuson J.K."/>
            <person name="James T.Y."/>
            <person name="O'Malley M.A."/>
            <person name="Stajich J.E."/>
            <person name="Spatafora J.W."/>
            <person name="Visel A."/>
            <person name="Grigoriev I.V."/>
        </authorList>
    </citation>
    <scope>NUCLEOTIDE SEQUENCE [LARGE SCALE GENOMIC DNA]</scope>
    <source>
        <strain evidence="3 4">JEL800</strain>
    </source>
</reference>